<dbReference type="CDD" id="cd00405">
    <property type="entry name" value="PRAI"/>
    <property type="match status" value="1"/>
</dbReference>
<name>A0A450WY77_9GAMM</name>
<protein>
    <recommendedName>
        <fullName evidence="5 10">N-(5'-phosphoribosyl)anthranilate isomerase</fullName>
        <shortName evidence="10">PRAI</shortName>
        <ecNumber evidence="4 10">5.3.1.24</ecNumber>
    </recommendedName>
</protein>
<comment type="pathway">
    <text evidence="2 10">Amino-acid biosynthesis; L-tryptophan biosynthesis; L-tryptophan from chorismate: step 3/5.</text>
</comment>
<evidence type="ECO:0000256" key="5">
    <source>
        <dbReference type="ARBA" id="ARBA00022272"/>
    </source>
</evidence>
<keyword evidence="6 10" id="KW-0028">Amino-acid biosynthesis</keyword>
<dbReference type="UniPathway" id="UPA00035">
    <property type="reaction ID" value="UER00042"/>
</dbReference>
<dbReference type="HAMAP" id="MF_00135">
    <property type="entry name" value="PRAI"/>
    <property type="match status" value="1"/>
</dbReference>
<keyword evidence="8 10" id="KW-0057">Aromatic amino acid biosynthesis</keyword>
<evidence type="ECO:0000259" key="11">
    <source>
        <dbReference type="Pfam" id="PF00697"/>
    </source>
</evidence>
<evidence type="ECO:0000256" key="10">
    <source>
        <dbReference type="HAMAP-Rule" id="MF_00135"/>
    </source>
</evidence>
<dbReference type="InterPro" id="IPR044643">
    <property type="entry name" value="TrpF_fam"/>
</dbReference>
<evidence type="ECO:0000256" key="2">
    <source>
        <dbReference type="ARBA" id="ARBA00004664"/>
    </source>
</evidence>
<dbReference type="PANTHER" id="PTHR42894">
    <property type="entry name" value="N-(5'-PHOSPHORIBOSYL)ANTHRANILATE ISOMERASE"/>
    <property type="match status" value="1"/>
</dbReference>
<dbReference type="AlphaFoldDB" id="A0A450WY77"/>
<dbReference type="InterPro" id="IPR001240">
    <property type="entry name" value="PRAI_dom"/>
</dbReference>
<dbReference type="NCBIfam" id="NF002298">
    <property type="entry name" value="PRK01222.1-4"/>
    <property type="match status" value="1"/>
</dbReference>
<evidence type="ECO:0000256" key="3">
    <source>
        <dbReference type="ARBA" id="ARBA00007571"/>
    </source>
</evidence>
<feature type="domain" description="N-(5'phosphoribosyl) anthranilate isomerase (PRAI)" evidence="11">
    <location>
        <begin position="7"/>
        <end position="202"/>
    </location>
</feature>
<dbReference type="Gene3D" id="3.20.20.70">
    <property type="entry name" value="Aldolase class I"/>
    <property type="match status" value="1"/>
</dbReference>
<keyword evidence="7 10" id="KW-0822">Tryptophan biosynthesis</keyword>
<dbReference type="GO" id="GO:0004640">
    <property type="term" value="F:phosphoribosylanthranilate isomerase activity"/>
    <property type="evidence" value="ECO:0007669"/>
    <property type="project" value="UniProtKB-UniRule"/>
</dbReference>
<evidence type="ECO:0000256" key="4">
    <source>
        <dbReference type="ARBA" id="ARBA00012572"/>
    </source>
</evidence>
<dbReference type="GO" id="GO:0000162">
    <property type="term" value="P:L-tryptophan biosynthetic process"/>
    <property type="evidence" value="ECO:0007669"/>
    <property type="project" value="UniProtKB-UniRule"/>
</dbReference>
<dbReference type="InterPro" id="IPR013785">
    <property type="entry name" value="Aldolase_TIM"/>
</dbReference>
<proteinExistence type="inferred from homology"/>
<evidence type="ECO:0000256" key="8">
    <source>
        <dbReference type="ARBA" id="ARBA00023141"/>
    </source>
</evidence>
<dbReference type="PANTHER" id="PTHR42894:SF1">
    <property type="entry name" value="N-(5'-PHOSPHORIBOSYL)ANTHRANILATE ISOMERASE"/>
    <property type="match status" value="1"/>
</dbReference>
<dbReference type="InterPro" id="IPR011060">
    <property type="entry name" value="RibuloseP-bd_barrel"/>
</dbReference>
<evidence type="ECO:0000256" key="7">
    <source>
        <dbReference type="ARBA" id="ARBA00022822"/>
    </source>
</evidence>
<dbReference type="EMBL" id="CAADFK010000288">
    <property type="protein sequence ID" value="VFK21977.1"/>
    <property type="molecule type" value="Genomic_DNA"/>
</dbReference>
<organism evidence="12">
    <name type="scientific">Candidatus Kentrum sp. LPFa</name>
    <dbReference type="NCBI Taxonomy" id="2126335"/>
    <lineage>
        <taxon>Bacteria</taxon>
        <taxon>Pseudomonadati</taxon>
        <taxon>Pseudomonadota</taxon>
        <taxon>Gammaproteobacteria</taxon>
        <taxon>Candidatus Kentrum</taxon>
    </lineage>
</organism>
<evidence type="ECO:0000256" key="6">
    <source>
        <dbReference type="ARBA" id="ARBA00022605"/>
    </source>
</evidence>
<comment type="catalytic activity">
    <reaction evidence="1 10">
        <text>N-(5-phospho-beta-D-ribosyl)anthranilate = 1-(2-carboxyphenylamino)-1-deoxy-D-ribulose 5-phosphate</text>
        <dbReference type="Rhea" id="RHEA:21540"/>
        <dbReference type="ChEBI" id="CHEBI:18277"/>
        <dbReference type="ChEBI" id="CHEBI:58613"/>
        <dbReference type="EC" id="5.3.1.24"/>
    </reaction>
</comment>
<evidence type="ECO:0000256" key="9">
    <source>
        <dbReference type="ARBA" id="ARBA00023235"/>
    </source>
</evidence>
<dbReference type="SUPFAM" id="SSF51366">
    <property type="entry name" value="Ribulose-phoshate binding barrel"/>
    <property type="match status" value="1"/>
</dbReference>
<gene>
    <name evidence="10" type="primary">trpF</name>
    <name evidence="12" type="ORF">BECKLPF1236B_GA0070989_12883</name>
</gene>
<accession>A0A450WY77</accession>
<reference evidence="12" key="1">
    <citation type="submission" date="2019-02" db="EMBL/GenBank/DDBJ databases">
        <authorList>
            <person name="Gruber-Vodicka R. H."/>
            <person name="Seah K. B. B."/>
        </authorList>
    </citation>
    <scope>NUCLEOTIDE SEQUENCE</scope>
    <source>
        <strain evidence="12">BECK_S313</strain>
    </source>
</reference>
<comment type="similarity">
    <text evidence="3 10">Belongs to the TrpF family.</text>
</comment>
<evidence type="ECO:0000313" key="12">
    <source>
        <dbReference type="EMBL" id="VFK21977.1"/>
    </source>
</evidence>
<dbReference type="Pfam" id="PF00697">
    <property type="entry name" value="PRAI"/>
    <property type="match status" value="1"/>
</dbReference>
<evidence type="ECO:0000256" key="1">
    <source>
        <dbReference type="ARBA" id="ARBA00001164"/>
    </source>
</evidence>
<keyword evidence="9 10" id="KW-0413">Isomerase</keyword>
<dbReference type="FunFam" id="3.20.20.70:FF:000075">
    <property type="entry name" value="Tryptophan biosynthesis protein TRP1"/>
    <property type="match status" value="1"/>
</dbReference>
<dbReference type="EC" id="5.3.1.24" evidence="4 10"/>
<sequence>MVLRTRIKICGITRSSDALTAARLGADAIGLVFYPPSPRSITIEKARAIAAALPPFVTLVALFVDPDHAFVEEVLSTLPIDLLQFHGEETPTDCEQYGCPYIKAVRMREGMELSTWMERFQNARALLLDTYHKGARGGTGETFDWRLVPSQRTLPIILAGGLNPNNVREAIRMVKPFAVDVSGGVESGKGIKDEDKMAKFIAAVNSYESEHASPSRQG</sequence>
<dbReference type="NCBIfam" id="NF002299">
    <property type="entry name" value="PRK01222.1-6"/>
    <property type="match status" value="1"/>
</dbReference>